<dbReference type="Pfam" id="PF06078">
    <property type="entry name" value="DUF937"/>
    <property type="match status" value="1"/>
</dbReference>
<evidence type="ECO:0000313" key="2">
    <source>
        <dbReference type="Proteomes" id="UP000238634"/>
    </source>
</evidence>
<comment type="caution">
    <text evidence="1">The sequence shown here is derived from an EMBL/GenBank/DDBJ whole genome shotgun (WGS) entry which is preliminary data.</text>
</comment>
<dbReference type="EMBL" id="PVWG01000038">
    <property type="protein sequence ID" value="PSB16692.1"/>
    <property type="molecule type" value="Genomic_DNA"/>
</dbReference>
<dbReference type="RefSeq" id="WP_073074447.1">
    <property type="nucleotide sequence ID" value="NZ_MPPI01000037.1"/>
</dbReference>
<sequence>MSLFDQIISAVGNPQQQANPDQLGGIFGMAQQLGNSHGVDSGTTQTILSALGNHVRSSLQDKQSAMGGDQVQSLVNQYGGLGNNPDAVQAVFSQGQQQQVASDISQQTGLNAGTIQAMLPVLVPIVLNLLQSGSNPQDAQAGNPVLNTFLDSNHDGSVDLGDVMGMAGQFLSQRG</sequence>
<dbReference type="InterPro" id="IPR018247">
    <property type="entry name" value="EF_Hand_1_Ca_BS"/>
</dbReference>
<gene>
    <name evidence="1" type="ORF">C7B65_20835</name>
</gene>
<dbReference type="PROSITE" id="PS00018">
    <property type="entry name" value="EF_HAND_1"/>
    <property type="match status" value="1"/>
</dbReference>
<organism evidence="1 2">
    <name type="scientific">Phormidesmis priestleyi ULC007</name>
    <dbReference type="NCBI Taxonomy" id="1920490"/>
    <lineage>
        <taxon>Bacteria</taxon>
        <taxon>Bacillati</taxon>
        <taxon>Cyanobacteriota</taxon>
        <taxon>Cyanophyceae</taxon>
        <taxon>Leptolyngbyales</taxon>
        <taxon>Leptolyngbyaceae</taxon>
        <taxon>Phormidesmis</taxon>
    </lineage>
</organism>
<name>A0A2T1D874_9CYAN</name>
<evidence type="ECO:0000313" key="1">
    <source>
        <dbReference type="EMBL" id="PSB16692.1"/>
    </source>
</evidence>
<dbReference type="AlphaFoldDB" id="A0A2T1D874"/>
<proteinExistence type="predicted"/>
<dbReference type="OrthoDB" id="530933at2"/>
<reference evidence="1 2" key="2">
    <citation type="submission" date="2018-03" db="EMBL/GenBank/DDBJ databases">
        <title>The ancient ancestry and fast evolution of plastids.</title>
        <authorList>
            <person name="Moore K.R."/>
            <person name="Magnabosco C."/>
            <person name="Momper L."/>
            <person name="Gold D.A."/>
            <person name="Bosak T."/>
            <person name="Fournier G.P."/>
        </authorList>
    </citation>
    <scope>NUCLEOTIDE SEQUENCE [LARGE SCALE GENOMIC DNA]</scope>
    <source>
        <strain evidence="1 2">ULC007</strain>
    </source>
</reference>
<accession>A0A2T1D874</accession>
<protein>
    <submittedName>
        <fullName evidence="1">DUF937 domain-containing protein</fullName>
    </submittedName>
</protein>
<dbReference type="InterPro" id="IPR009282">
    <property type="entry name" value="DUF937"/>
</dbReference>
<keyword evidence="2" id="KW-1185">Reference proteome</keyword>
<reference evidence="1 2" key="1">
    <citation type="submission" date="2018-02" db="EMBL/GenBank/DDBJ databases">
        <authorList>
            <person name="Cohen D.B."/>
            <person name="Kent A.D."/>
        </authorList>
    </citation>
    <scope>NUCLEOTIDE SEQUENCE [LARGE SCALE GENOMIC DNA]</scope>
    <source>
        <strain evidence="1 2">ULC007</strain>
    </source>
</reference>
<dbReference type="Proteomes" id="UP000238634">
    <property type="component" value="Unassembled WGS sequence"/>
</dbReference>